<gene>
    <name evidence="5" type="ORF">RsS93_00400</name>
</gene>
<dbReference type="RefSeq" id="WP_113354619.1">
    <property type="nucleotide sequence ID" value="NZ_BLAI01000006.1"/>
</dbReference>
<sequence length="283" mass="30385">MSDTPVWLITGSSAGLGYELAKSVLERGWRAVVTARQPEKLEALVAEHEGRALALRLDVTDISTIRAAVAASIAAFGRIDVLVNNAGYGYLAAIEEGDDEGVRKQFETNLFGLINVTKEVLPGMRARRKGHIVNISSLGGLVAFAATGYYHATKFAVEAISESLSYEVAPLGLKVTIVEPGAFRTNWAGSSMVESPIRIEDYDDTAGKRRQSTKASSGNQPGDPSRAAAAIIKAVEAEVPPLRLLLGAPALDIAYKRLEALKANFDAWKDVTLSTDFPDLRKD</sequence>
<dbReference type="InterPro" id="IPR002347">
    <property type="entry name" value="SDR_fam"/>
</dbReference>
<proteinExistence type="inferred from homology"/>
<protein>
    <submittedName>
        <fullName evidence="5">Short-chain dehydrogenase/reductase</fullName>
    </submittedName>
</protein>
<evidence type="ECO:0000256" key="2">
    <source>
        <dbReference type="ARBA" id="ARBA00023002"/>
    </source>
</evidence>
<evidence type="ECO:0000313" key="6">
    <source>
        <dbReference type="Proteomes" id="UP000390335"/>
    </source>
</evidence>
<comment type="caution">
    <text evidence="5">The sequence shown here is derived from an EMBL/GenBank/DDBJ whole genome shotgun (WGS) entry which is preliminary data.</text>
</comment>
<dbReference type="SUPFAM" id="SSF51735">
    <property type="entry name" value="NAD(P)-binding Rossmann-fold domains"/>
    <property type="match status" value="1"/>
</dbReference>
<dbReference type="CDD" id="cd05374">
    <property type="entry name" value="17beta-HSD-like_SDR_c"/>
    <property type="match status" value="1"/>
</dbReference>
<dbReference type="Gene3D" id="3.40.50.720">
    <property type="entry name" value="NAD(P)-binding Rossmann-like Domain"/>
    <property type="match status" value="1"/>
</dbReference>
<evidence type="ECO:0000313" key="5">
    <source>
        <dbReference type="EMBL" id="GES47426.1"/>
    </source>
</evidence>
<evidence type="ECO:0000256" key="3">
    <source>
        <dbReference type="RuleBase" id="RU000363"/>
    </source>
</evidence>
<comment type="similarity">
    <text evidence="1 3">Belongs to the short-chain dehydrogenases/reductases (SDR) family.</text>
</comment>
<dbReference type="PANTHER" id="PTHR43976:SF16">
    <property type="entry name" value="SHORT-CHAIN DEHYDROGENASE_REDUCTASE FAMILY PROTEIN"/>
    <property type="match status" value="1"/>
</dbReference>
<evidence type="ECO:0000256" key="1">
    <source>
        <dbReference type="ARBA" id="ARBA00006484"/>
    </source>
</evidence>
<dbReference type="InterPro" id="IPR051911">
    <property type="entry name" value="SDR_oxidoreductase"/>
</dbReference>
<dbReference type="PANTHER" id="PTHR43976">
    <property type="entry name" value="SHORT CHAIN DEHYDROGENASE"/>
    <property type="match status" value="1"/>
</dbReference>
<feature type="region of interest" description="Disordered" evidence="4">
    <location>
        <begin position="205"/>
        <end position="225"/>
    </location>
</feature>
<accession>A0ABQ0YVY2</accession>
<dbReference type="Proteomes" id="UP000390335">
    <property type="component" value="Unassembled WGS sequence"/>
</dbReference>
<name>A0ABQ0YVY2_9HYPH</name>
<dbReference type="PRINTS" id="PR00081">
    <property type="entry name" value="GDHRDH"/>
</dbReference>
<dbReference type="EMBL" id="BLAJ01000001">
    <property type="protein sequence ID" value="GES47426.1"/>
    <property type="molecule type" value="Genomic_DNA"/>
</dbReference>
<dbReference type="NCBIfam" id="NF004824">
    <property type="entry name" value="PRK06180.1"/>
    <property type="match status" value="1"/>
</dbReference>
<dbReference type="NCBIfam" id="NF006114">
    <property type="entry name" value="PRK08263.1"/>
    <property type="match status" value="1"/>
</dbReference>
<dbReference type="Pfam" id="PF00106">
    <property type="entry name" value="adh_short"/>
    <property type="match status" value="1"/>
</dbReference>
<keyword evidence="2" id="KW-0560">Oxidoreductase</keyword>
<reference evidence="5 6" key="1">
    <citation type="journal article" date="2020" name="Genome Biol. Evol.">
        <title>Rhizobium dioscoreae sp. nov., a plant growth-promoting bacterium isolated from yam (Dioscorea species).</title>
        <authorList>
            <person name="Ouyabe M."/>
            <person name="Tanaka N."/>
            <person name="Shiwa Y."/>
            <person name="Fujita N."/>
            <person name="Kikuno H."/>
            <person name="Babil P."/>
            <person name="Shiwachi H."/>
        </authorList>
    </citation>
    <scope>NUCLEOTIDE SEQUENCE [LARGE SCALE GENOMIC DNA]</scope>
    <source>
        <strain evidence="5 6">S-93</strain>
    </source>
</reference>
<dbReference type="PRINTS" id="PR00080">
    <property type="entry name" value="SDRFAMILY"/>
</dbReference>
<feature type="compositionally biased region" description="Polar residues" evidence="4">
    <location>
        <begin position="213"/>
        <end position="222"/>
    </location>
</feature>
<dbReference type="InterPro" id="IPR036291">
    <property type="entry name" value="NAD(P)-bd_dom_sf"/>
</dbReference>
<organism evidence="5 6">
    <name type="scientific">Rhizobium dioscoreae</name>
    <dbReference type="NCBI Taxonomy" id="2653122"/>
    <lineage>
        <taxon>Bacteria</taxon>
        <taxon>Pseudomonadati</taxon>
        <taxon>Pseudomonadota</taxon>
        <taxon>Alphaproteobacteria</taxon>
        <taxon>Hyphomicrobiales</taxon>
        <taxon>Rhizobiaceae</taxon>
        <taxon>Rhizobium/Agrobacterium group</taxon>
        <taxon>Rhizobium</taxon>
    </lineage>
</organism>
<evidence type="ECO:0000256" key="4">
    <source>
        <dbReference type="SAM" id="MobiDB-lite"/>
    </source>
</evidence>
<keyword evidence="6" id="KW-1185">Reference proteome</keyword>